<sequence>MNEAPRWHSLVKGTEAQVEALTSGKPLTVVSAGAGTGKTQTLAQRFAWLLASDPDCGVDQILVLTFTKKAAREMRERIRDTLAAWYKQCPQELAHLKGRIDNIEEAYISTIHSFSMKLIRESGLVLDIDPTASIMPAPKADIWWREFESMLSSASKGRITAALPPLWRRRAEELMLEPLFMDTLNNFGPKELAEAVRSCAEKLYCAGQSADTLWCDDGAALLASVDSLRGLKRDIYTLWTRDVIPAVLSSPDFTDLKKKPTKSRERLEPFIGRWRERGAEDAEVYEEFVRDLFENVLSPIPGGKIKEAINEALGVNVTEWRNEKIELMALSLPPTEEEEKINSLLRRICAVGWACWDEFRRRENTLSLADLIYHASAVLRSSAEYKRKFKHIMVDEFQDTDPLQNTLIESLWASPGEEGDFHNTLFVVGDQKQSIYRFRHADLTLFRDYIERCRGGAEEYCKYISLDRNFRTDGGLLERFNDVFGALWGAGDSSILYEALLPPDGEEAARRGAAAQKPQFELLRSVAPYGENGGGAKEAELRLRLYGKLGCKIARMVEEKTPVWDKGKKDYRPASWGDFAVLVPARGEYAAIEKAFDRLGLPYILSTNKSYFARGETGDMINLVSLLAEPENALYLGGWLASPFSGVPQEETEWLLAAALSRGGGQLPLAQVVRGERPQLWARLDALRRRALLAGVSSVILEVLKEPYFLENYSGLRRRRVNANIIHLAQLAEEYEKSQGKSLKGCAEYLLSEAASQGAKEEPDYADEDTDAIRVMTIHASKGLEFPVVALKYADKNKTEGGKILVSKKYGVTAKEIPAFILDGGTSGGKTVAAGWELREEKAAEAEERERLWYVGFTRAKDKLIVCSTYKEPKDPKTERTTFLSRIIKEGTFENVINVTEDAEPAAKYAGYRGKSPARELELKTVSPAKLARISASAYALISWCPASYRTVYRQGRTLSWTVKGGEGGGSDFGSLTHWLLARWDFRAESLPRWLPFNRGGELYESLMSRVPVELREEFASNAKRREIRELLLEYAKSGECSRFAELASDDGAARLFRETPFRVPDRGTVLIGATDLFWRDASGLHLRDWKSSSEEYAPSYYYERQLEFYAYALHKFFEPRGGAVPIDSAVIYLRSPEEGRAVRIYRPDDIAAVGDSIEAAAVAALSGTFNGREDRCAVCPWRGECAGR</sequence>
<organism evidence="17 18">
    <name type="scientific">Cloacibacillus evryensis</name>
    <dbReference type="NCBI Taxonomy" id="508460"/>
    <lineage>
        <taxon>Bacteria</taxon>
        <taxon>Thermotogati</taxon>
        <taxon>Synergistota</taxon>
        <taxon>Synergistia</taxon>
        <taxon>Synergistales</taxon>
        <taxon>Synergistaceae</taxon>
        <taxon>Cloacibacillus</taxon>
    </lineage>
</organism>
<dbReference type="PANTHER" id="PTHR11070:SF2">
    <property type="entry name" value="ATP-DEPENDENT DNA HELICASE SRS2"/>
    <property type="match status" value="1"/>
</dbReference>
<dbReference type="Gene3D" id="3.40.50.300">
    <property type="entry name" value="P-loop containing nucleotide triphosphate hydrolases"/>
    <property type="match status" value="4"/>
</dbReference>
<evidence type="ECO:0000256" key="2">
    <source>
        <dbReference type="ARBA" id="ARBA00022741"/>
    </source>
</evidence>
<keyword evidence="2 14" id="KW-0547">Nucleotide-binding</keyword>
<protein>
    <recommendedName>
        <fullName evidence="12">DNA 3'-5' helicase</fullName>
        <ecNumber evidence="12">5.6.2.4</ecNumber>
    </recommendedName>
</protein>
<dbReference type="GO" id="GO:0000725">
    <property type="term" value="P:recombinational repair"/>
    <property type="evidence" value="ECO:0007669"/>
    <property type="project" value="TreeGrafter"/>
</dbReference>
<dbReference type="Gene3D" id="3.90.320.10">
    <property type="match status" value="1"/>
</dbReference>
<keyword evidence="9" id="KW-0234">DNA repair</keyword>
<keyword evidence="10" id="KW-0413">Isomerase</keyword>
<dbReference type="InterPro" id="IPR011604">
    <property type="entry name" value="PDDEXK-like_dom_sf"/>
</dbReference>
<dbReference type="InterPro" id="IPR038726">
    <property type="entry name" value="PDDEXK_AddAB-type"/>
</dbReference>
<evidence type="ECO:0000256" key="14">
    <source>
        <dbReference type="PROSITE-ProRule" id="PRU00560"/>
    </source>
</evidence>
<keyword evidence="6" id="KW-0269">Exonuclease</keyword>
<dbReference type="GO" id="GO:0004527">
    <property type="term" value="F:exonuclease activity"/>
    <property type="evidence" value="ECO:0007669"/>
    <property type="project" value="UniProtKB-KW"/>
</dbReference>
<evidence type="ECO:0000256" key="11">
    <source>
        <dbReference type="ARBA" id="ARBA00034617"/>
    </source>
</evidence>
<dbReference type="GO" id="GO:0043138">
    <property type="term" value="F:3'-5' DNA helicase activity"/>
    <property type="evidence" value="ECO:0007669"/>
    <property type="project" value="UniProtKB-EC"/>
</dbReference>
<evidence type="ECO:0000256" key="1">
    <source>
        <dbReference type="ARBA" id="ARBA00022722"/>
    </source>
</evidence>
<dbReference type="EMBL" id="JANFYT010000004">
    <property type="protein sequence ID" value="MCQ4813296.1"/>
    <property type="molecule type" value="Genomic_DNA"/>
</dbReference>
<accession>A0AAW5JY26</accession>
<evidence type="ECO:0000259" key="15">
    <source>
        <dbReference type="PROSITE" id="PS51198"/>
    </source>
</evidence>
<reference evidence="17 18" key="1">
    <citation type="submission" date="2022-06" db="EMBL/GenBank/DDBJ databases">
        <title>Isolation of gut microbiota from human fecal samples.</title>
        <authorList>
            <person name="Pamer E.G."/>
            <person name="Barat B."/>
            <person name="Waligurski E."/>
            <person name="Medina S."/>
            <person name="Paddock L."/>
            <person name="Mostad J."/>
        </authorList>
    </citation>
    <scope>NUCLEOTIDE SEQUENCE [LARGE SCALE GENOMIC DNA]</scope>
    <source>
        <strain evidence="17 18">DFI.9.90</strain>
    </source>
</reference>
<evidence type="ECO:0000256" key="3">
    <source>
        <dbReference type="ARBA" id="ARBA00022763"/>
    </source>
</evidence>
<dbReference type="EC" id="5.6.2.4" evidence="12"/>
<dbReference type="SUPFAM" id="SSF52980">
    <property type="entry name" value="Restriction endonuclease-like"/>
    <property type="match status" value="1"/>
</dbReference>
<keyword evidence="5 14" id="KW-0347">Helicase</keyword>
<evidence type="ECO:0000259" key="16">
    <source>
        <dbReference type="PROSITE" id="PS51217"/>
    </source>
</evidence>
<comment type="caution">
    <text evidence="17">The sequence shown here is derived from an EMBL/GenBank/DDBJ whole genome shotgun (WGS) entry which is preliminary data.</text>
</comment>
<dbReference type="Pfam" id="PF13361">
    <property type="entry name" value="UvrD_C"/>
    <property type="match status" value="1"/>
</dbReference>
<name>A0AAW5JY26_9BACT</name>
<evidence type="ECO:0000256" key="12">
    <source>
        <dbReference type="ARBA" id="ARBA00034808"/>
    </source>
</evidence>
<keyword evidence="8" id="KW-0238">DNA-binding</keyword>
<feature type="domain" description="UvrD-like helicase C-terminal" evidence="16">
    <location>
        <begin position="503"/>
        <end position="783"/>
    </location>
</feature>
<dbReference type="RefSeq" id="WP_008711528.1">
    <property type="nucleotide sequence ID" value="NZ_CABKQM010000008.1"/>
</dbReference>
<keyword evidence="1" id="KW-0540">Nuclease</keyword>
<dbReference type="InterPro" id="IPR000212">
    <property type="entry name" value="DNA_helicase_UvrD/REP"/>
</dbReference>
<dbReference type="InterPro" id="IPR011335">
    <property type="entry name" value="Restrct_endonuc-II-like"/>
</dbReference>
<evidence type="ECO:0000313" key="17">
    <source>
        <dbReference type="EMBL" id="MCQ4813296.1"/>
    </source>
</evidence>
<evidence type="ECO:0000313" key="18">
    <source>
        <dbReference type="Proteomes" id="UP001205919"/>
    </source>
</evidence>
<dbReference type="Pfam" id="PF00580">
    <property type="entry name" value="UvrD-helicase"/>
    <property type="match status" value="1"/>
</dbReference>
<keyword evidence="4 14" id="KW-0378">Hydrolase</keyword>
<dbReference type="GO" id="GO:0005524">
    <property type="term" value="F:ATP binding"/>
    <property type="evidence" value="ECO:0007669"/>
    <property type="project" value="UniProtKB-UniRule"/>
</dbReference>
<evidence type="ECO:0000256" key="6">
    <source>
        <dbReference type="ARBA" id="ARBA00022839"/>
    </source>
</evidence>
<keyword evidence="7 14" id="KW-0067">ATP-binding</keyword>
<evidence type="ECO:0000256" key="7">
    <source>
        <dbReference type="ARBA" id="ARBA00022840"/>
    </source>
</evidence>
<proteinExistence type="predicted"/>
<dbReference type="PROSITE" id="PS51217">
    <property type="entry name" value="UVRD_HELICASE_CTER"/>
    <property type="match status" value="1"/>
</dbReference>
<evidence type="ECO:0000256" key="8">
    <source>
        <dbReference type="ARBA" id="ARBA00023125"/>
    </source>
</evidence>
<dbReference type="PANTHER" id="PTHR11070">
    <property type="entry name" value="UVRD / RECB / PCRA DNA HELICASE FAMILY MEMBER"/>
    <property type="match status" value="1"/>
</dbReference>
<dbReference type="AlphaFoldDB" id="A0AAW5JY26"/>
<dbReference type="Proteomes" id="UP001205919">
    <property type="component" value="Unassembled WGS sequence"/>
</dbReference>
<evidence type="ECO:0000256" key="13">
    <source>
        <dbReference type="ARBA" id="ARBA00048988"/>
    </source>
</evidence>
<feature type="domain" description="UvrD-like helicase ATP-binding" evidence="15">
    <location>
        <begin position="11"/>
        <end position="473"/>
    </location>
</feature>
<evidence type="ECO:0000256" key="9">
    <source>
        <dbReference type="ARBA" id="ARBA00023204"/>
    </source>
</evidence>
<gene>
    <name evidence="17" type="ORF">NE630_02525</name>
</gene>
<dbReference type="PROSITE" id="PS51198">
    <property type="entry name" value="UVRD_HELICASE_ATP_BIND"/>
    <property type="match status" value="1"/>
</dbReference>
<dbReference type="GO" id="GO:0003677">
    <property type="term" value="F:DNA binding"/>
    <property type="evidence" value="ECO:0007669"/>
    <property type="project" value="UniProtKB-KW"/>
</dbReference>
<comment type="catalytic activity">
    <reaction evidence="13">
        <text>ATP + H2O = ADP + phosphate + H(+)</text>
        <dbReference type="Rhea" id="RHEA:13065"/>
        <dbReference type="ChEBI" id="CHEBI:15377"/>
        <dbReference type="ChEBI" id="CHEBI:15378"/>
        <dbReference type="ChEBI" id="CHEBI:30616"/>
        <dbReference type="ChEBI" id="CHEBI:43474"/>
        <dbReference type="ChEBI" id="CHEBI:456216"/>
        <dbReference type="EC" id="5.6.2.4"/>
    </reaction>
</comment>
<dbReference type="Pfam" id="PF12705">
    <property type="entry name" value="PDDEXK_1"/>
    <property type="match status" value="1"/>
</dbReference>
<dbReference type="InterPro" id="IPR027417">
    <property type="entry name" value="P-loop_NTPase"/>
</dbReference>
<feature type="binding site" evidence="14">
    <location>
        <begin position="32"/>
        <end position="39"/>
    </location>
    <ligand>
        <name>ATP</name>
        <dbReference type="ChEBI" id="CHEBI:30616"/>
    </ligand>
</feature>
<keyword evidence="3" id="KW-0227">DNA damage</keyword>
<evidence type="ECO:0000256" key="4">
    <source>
        <dbReference type="ARBA" id="ARBA00022801"/>
    </source>
</evidence>
<dbReference type="InterPro" id="IPR014017">
    <property type="entry name" value="DNA_helicase_UvrD-like_C"/>
</dbReference>
<evidence type="ECO:0000256" key="10">
    <source>
        <dbReference type="ARBA" id="ARBA00023235"/>
    </source>
</evidence>
<comment type="catalytic activity">
    <reaction evidence="11">
        <text>Couples ATP hydrolysis with the unwinding of duplex DNA by translocating in the 3'-5' direction.</text>
        <dbReference type="EC" id="5.6.2.4"/>
    </reaction>
</comment>
<dbReference type="SUPFAM" id="SSF52540">
    <property type="entry name" value="P-loop containing nucleoside triphosphate hydrolases"/>
    <property type="match status" value="1"/>
</dbReference>
<dbReference type="InterPro" id="IPR014016">
    <property type="entry name" value="UvrD-like_ATP-bd"/>
</dbReference>
<keyword evidence="18" id="KW-1185">Reference proteome</keyword>
<evidence type="ECO:0000256" key="5">
    <source>
        <dbReference type="ARBA" id="ARBA00022806"/>
    </source>
</evidence>